<accession>A0A1E3L1R9</accession>
<dbReference type="InterPro" id="IPR020084">
    <property type="entry name" value="NUDIX_hydrolase_CS"/>
</dbReference>
<dbReference type="InterPro" id="IPR015797">
    <property type="entry name" value="NUDIX_hydrolase-like_dom_sf"/>
</dbReference>
<name>A0A1E3L1R9_9BACL</name>
<evidence type="ECO:0000259" key="4">
    <source>
        <dbReference type="PROSITE" id="PS51462"/>
    </source>
</evidence>
<dbReference type="InterPro" id="IPR020476">
    <property type="entry name" value="Nudix_hydrolase"/>
</dbReference>
<comment type="similarity">
    <text evidence="3">Belongs to the Nudix hydrolase family.</text>
</comment>
<dbReference type="AlphaFoldDB" id="A0A1E3L1R9"/>
<comment type="caution">
    <text evidence="5">The sequence shown here is derived from an EMBL/GenBank/DDBJ whole genome shotgun (WGS) entry which is preliminary data.</text>
</comment>
<dbReference type="STRING" id="1886670.PTI45_03058"/>
<evidence type="ECO:0000313" key="5">
    <source>
        <dbReference type="EMBL" id="ODP27603.1"/>
    </source>
</evidence>
<evidence type="ECO:0000256" key="3">
    <source>
        <dbReference type="RuleBase" id="RU003476"/>
    </source>
</evidence>
<dbReference type="PANTHER" id="PTHR43046">
    <property type="entry name" value="GDP-MANNOSE MANNOSYL HYDROLASE"/>
    <property type="match status" value="1"/>
</dbReference>
<keyword evidence="6" id="KW-1185">Reference proteome</keyword>
<dbReference type="Proteomes" id="UP000094578">
    <property type="component" value="Unassembled WGS sequence"/>
</dbReference>
<dbReference type="EC" id="3.6.1.-" evidence="5"/>
<dbReference type="PROSITE" id="PS51462">
    <property type="entry name" value="NUDIX"/>
    <property type="match status" value="1"/>
</dbReference>
<organism evidence="5 6">
    <name type="scientific">Paenibacillus nuruki</name>
    <dbReference type="NCBI Taxonomy" id="1886670"/>
    <lineage>
        <taxon>Bacteria</taxon>
        <taxon>Bacillati</taxon>
        <taxon>Bacillota</taxon>
        <taxon>Bacilli</taxon>
        <taxon>Bacillales</taxon>
        <taxon>Paenibacillaceae</taxon>
        <taxon>Paenibacillus</taxon>
    </lineage>
</organism>
<dbReference type="PRINTS" id="PR00502">
    <property type="entry name" value="NUDIXFAMILY"/>
</dbReference>
<dbReference type="EMBL" id="MDER01000051">
    <property type="protein sequence ID" value="ODP27603.1"/>
    <property type="molecule type" value="Genomic_DNA"/>
</dbReference>
<dbReference type="Pfam" id="PF00293">
    <property type="entry name" value="NUDIX"/>
    <property type="match status" value="1"/>
</dbReference>
<reference evidence="5 6" key="1">
    <citation type="submission" date="2016-08" db="EMBL/GenBank/DDBJ databases">
        <title>Genome sequencing of Paenibacillus sp. TI45-13ar, isolated from Korean traditional nuruk.</title>
        <authorList>
            <person name="Kim S.-J."/>
        </authorList>
    </citation>
    <scope>NUCLEOTIDE SEQUENCE [LARGE SCALE GENOMIC DNA]</scope>
    <source>
        <strain evidence="5 6">TI45-13ar</strain>
    </source>
</reference>
<protein>
    <submittedName>
        <fullName evidence="5">RNA pyrophosphohydrolase</fullName>
        <ecNumber evidence="5">3.6.1.-</ecNumber>
    </submittedName>
</protein>
<dbReference type="PANTHER" id="PTHR43046:SF2">
    <property type="entry name" value="8-OXO-DGTP DIPHOSPHATASE-RELATED"/>
    <property type="match status" value="1"/>
</dbReference>
<dbReference type="Gene3D" id="3.90.79.10">
    <property type="entry name" value="Nucleoside Triphosphate Pyrophosphohydrolase"/>
    <property type="match status" value="1"/>
</dbReference>
<gene>
    <name evidence="5" type="ORF">PTI45_03058</name>
</gene>
<evidence type="ECO:0000313" key="6">
    <source>
        <dbReference type="Proteomes" id="UP000094578"/>
    </source>
</evidence>
<evidence type="ECO:0000256" key="2">
    <source>
        <dbReference type="ARBA" id="ARBA00022801"/>
    </source>
</evidence>
<dbReference type="InterPro" id="IPR000086">
    <property type="entry name" value="NUDIX_hydrolase_dom"/>
</dbReference>
<feature type="domain" description="Nudix hydrolase" evidence="4">
    <location>
        <begin position="8"/>
        <end position="151"/>
    </location>
</feature>
<proteinExistence type="inferred from homology"/>
<dbReference type="GO" id="GO:0016787">
    <property type="term" value="F:hydrolase activity"/>
    <property type="evidence" value="ECO:0007669"/>
    <property type="project" value="UniProtKB-KW"/>
</dbReference>
<dbReference type="RefSeq" id="WP_069328452.1">
    <property type="nucleotide sequence ID" value="NZ_MDER01000051.1"/>
</dbReference>
<sequence>MEHSDKERQIIVTGGAIIRDQHNRILWQKRADSNDWGLPGGGMHAGETVEETMIREVKEETGLAVISSTLYAVYSGERLKYTYPGGDDVVFVMFIFDAVADLEDKIASDGKTLLFEDDDHESVTFVFYPIEEMNIEQINPAQRPLFEDLSQQDQQQGILRN</sequence>
<comment type="cofactor">
    <cofactor evidence="1">
        <name>Mg(2+)</name>
        <dbReference type="ChEBI" id="CHEBI:18420"/>
    </cofactor>
</comment>
<evidence type="ECO:0000256" key="1">
    <source>
        <dbReference type="ARBA" id="ARBA00001946"/>
    </source>
</evidence>
<dbReference type="PROSITE" id="PS00893">
    <property type="entry name" value="NUDIX_BOX"/>
    <property type="match status" value="1"/>
</dbReference>
<keyword evidence="2 3" id="KW-0378">Hydrolase</keyword>
<dbReference type="SUPFAM" id="SSF55811">
    <property type="entry name" value="Nudix"/>
    <property type="match status" value="1"/>
</dbReference>